<dbReference type="NCBIfam" id="NF003915">
    <property type="entry name" value="PRK05441.1"/>
    <property type="match status" value="1"/>
</dbReference>
<comment type="subunit">
    <text evidence="3">Homodimer.</text>
</comment>
<evidence type="ECO:0000313" key="9">
    <source>
        <dbReference type="Proteomes" id="UP000053433"/>
    </source>
</evidence>
<feature type="active site" description="Proton donor" evidence="3">
    <location>
        <position position="84"/>
    </location>
</feature>
<dbReference type="GO" id="GO:0097173">
    <property type="term" value="P:N-acetylmuramic acid catabolic process"/>
    <property type="evidence" value="ECO:0007669"/>
    <property type="project" value="UniProtKB-UniPathway"/>
</dbReference>
<dbReference type="Pfam" id="PF22645">
    <property type="entry name" value="GKRP_SIS_N"/>
    <property type="match status" value="1"/>
</dbReference>
<dbReference type="GO" id="GO:0016803">
    <property type="term" value="F:ether hydrolase activity"/>
    <property type="evidence" value="ECO:0007669"/>
    <property type="project" value="TreeGrafter"/>
</dbReference>
<reference evidence="5" key="1">
    <citation type="submission" date="2015-02" db="EMBL/GenBank/DDBJ databases">
        <title>A novel member of the family Ruminococcaceae isolated from human feces.</title>
        <authorList>
            <person name="Shkoporov A.N."/>
            <person name="Chaplin A.V."/>
            <person name="Motuzova O.V."/>
            <person name="Kafarskaia L.I."/>
            <person name="Khokhlova E.V."/>
            <person name="Efimov B.A."/>
        </authorList>
    </citation>
    <scope>NUCLEOTIDE SEQUENCE [LARGE SCALE GENOMIC DNA]</scope>
    <source>
        <strain evidence="5">585-1</strain>
    </source>
</reference>
<dbReference type="SUPFAM" id="SSF53697">
    <property type="entry name" value="SIS domain"/>
    <property type="match status" value="1"/>
</dbReference>
<protein>
    <recommendedName>
        <fullName evidence="3">N-acetylmuramic acid 6-phosphate etherase</fullName>
        <shortName evidence="3">MurNAc-6-P etherase</shortName>
        <ecNumber evidence="3">4.2.1.126</ecNumber>
    </recommendedName>
    <alternativeName>
        <fullName evidence="3">N-acetylmuramic acid 6-phosphate hydrolase</fullName>
    </alternativeName>
    <alternativeName>
        <fullName evidence="3">N-acetylmuramic acid 6-phosphate lyase</fullName>
    </alternativeName>
</protein>
<dbReference type="InterPro" id="IPR001347">
    <property type="entry name" value="SIS_dom"/>
</dbReference>
<feature type="domain" description="SIS" evidence="4">
    <location>
        <begin position="56"/>
        <end position="219"/>
    </location>
</feature>
<dbReference type="EMBL" id="LMUA01000003">
    <property type="protein sequence ID" value="KUE77313.1"/>
    <property type="molecule type" value="Genomic_DNA"/>
</dbReference>
<feature type="active site" evidence="3">
    <location>
        <position position="115"/>
    </location>
</feature>
<name>A0A0D8J0E2_9FIRM</name>
<dbReference type="FunFam" id="3.40.50.10490:FF:000014">
    <property type="entry name" value="N-acetylmuramic acid 6-phosphate etherase"/>
    <property type="match status" value="1"/>
</dbReference>
<organism evidence="5 8">
    <name type="scientific">Ruthenibacterium lactatiformans</name>
    <dbReference type="NCBI Taxonomy" id="1550024"/>
    <lineage>
        <taxon>Bacteria</taxon>
        <taxon>Bacillati</taxon>
        <taxon>Bacillota</taxon>
        <taxon>Clostridia</taxon>
        <taxon>Eubacteriales</taxon>
        <taxon>Oscillospiraceae</taxon>
        <taxon>Ruthenibacterium</taxon>
    </lineage>
</organism>
<dbReference type="InterPro" id="IPR005488">
    <property type="entry name" value="Etherase_MurQ"/>
</dbReference>
<evidence type="ECO:0000313" key="7">
    <source>
        <dbReference type="EMBL" id="MTS50044.1"/>
    </source>
</evidence>
<dbReference type="PROSITE" id="PS51464">
    <property type="entry name" value="SIS"/>
    <property type="match status" value="1"/>
</dbReference>
<reference evidence="6 9" key="2">
    <citation type="submission" date="2015-10" db="EMBL/GenBank/DDBJ databases">
        <title>A novel member of the family Ruminococcaceae isolated from human faeces.</title>
        <authorList>
            <person name="Shkoporov A.N."/>
            <person name="Chaplin A.V."/>
            <person name="Motuzova O.V."/>
            <person name="Kafarskaia L.I."/>
            <person name="Efimov B.A."/>
        </authorList>
    </citation>
    <scope>NUCLEOTIDE SEQUENCE [LARGE SCALE GENOMIC DNA]</scope>
    <source>
        <strain evidence="6 9">668</strain>
    </source>
</reference>
<dbReference type="Proteomes" id="UP000032483">
    <property type="component" value="Unassembled WGS sequence"/>
</dbReference>
<evidence type="ECO:0000256" key="1">
    <source>
        <dbReference type="ARBA" id="ARBA00023239"/>
    </source>
</evidence>
<evidence type="ECO:0000313" key="8">
    <source>
        <dbReference type="Proteomes" id="UP000032483"/>
    </source>
</evidence>
<proteinExistence type="inferred from homology"/>
<comment type="function">
    <text evidence="3">Specifically catalyzes the cleavage of the D-lactyl ether substituent of MurNAc 6-phosphate, producing GlcNAc 6-phosphate and D-lactate.</text>
</comment>
<dbReference type="GO" id="GO:0046348">
    <property type="term" value="P:amino sugar catabolic process"/>
    <property type="evidence" value="ECO:0007669"/>
    <property type="project" value="InterPro"/>
</dbReference>
<dbReference type="InterPro" id="IPR046348">
    <property type="entry name" value="SIS_dom_sf"/>
</dbReference>
<comment type="catalytic activity">
    <reaction evidence="3">
        <text>N-acetyl-D-muramate 6-phosphate + H2O = N-acetyl-D-glucosamine 6-phosphate + (R)-lactate</text>
        <dbReference type="Rhea" id="RHEA:26410"/>
        <dbReference type="ChEBI" id="CHEBI:15377"/>
        <dbReference type="ChEBI" id="CHEBI:16004"/>
        <dbReference type="ChEBI" id="CHEBI:57513"/>
        <dbReference type="ChEBI" id="CHEBI:58722"/>
        <dbReference type="EC" id="4.2.1.126"/>
    </reaction>
</comment>
<evidence type="ECO:0000256" key="3">
    <source>
        <dbReference type="HAMAP-Rule" id="MF_00068"/>
    </source>
</evidence>
<dbReference type="EMBL" id="WMZR01000001">
    <property type="protein sequence ID" value="MTS50044.1"/>
    <property type="molecule type" value="Genomic_DNA"/>
</dbReference>
<reference evidence="7 10" key="3">
    <citation type="journal article" date="2019" name="Nat. Med.">
        <title>A library of human gut bacterial isolates paired with longitudinal multiomics data enables mechanistic microbiome research.</title>
        <authorList>
            <person name="Poyet M."/>
            <person name="Groussin M."/>
            <person name="Gibbons S.M."/>
            <person name="Avila-Pacheco J."/>
            <person name="Jiang X."/>
            <person name="Kearney S.M."/>
            <person name="Perrotta A.R."/>
            <person name="Berdy B."/>
            <person name="Zhao S."/>
            <person name="Lieberman T.D."/>
            <person name="Swanson P.K."/>
            <person name="Smith M."/>
            <person name="Roesemann S."/>
            <person name="Alexander J.E."/>
            <person name="Rich S.A."/>
            <person name="Livny J."/>
            <person name="Vlamakis H."/>
            <person name="Clish C."/>
            <person name="Bullock K."/>
            <person name="Deik A."/>
            <person name="Scott J."/>
            <person name="Pierce K.A."/>
            <person name="Xavier R.J."/>
            <person name="Alm E.J."/>
        </authorList>
    </citation>
    <scope>NUCLEOTIDE SEQUENCE [LARGE SCALE GENOMIC DNA]</scope>
    <source>
        <strain evidence="7 10">BIOML-A7</strain>
    </source>
</reference>
<dbReference type="NCBIfam" id="NF009222">
    <property type="entry name" value="PRK12570.1"/>
    <property type="match status" value="1"/>
</dbReference>
<comment type="pathway">
    <text evidence="3">Amino-sugar metabolism; N-acetylmuramate degradation.</text>
</comment>
<dbReference type="PROSITE" id="PS01272">
    <property type="entry name" value="GCKR"/>
    <property type="match status" value="1"/>
</dbReference>
<dbReference type="PATRIC" id="fig|1550024.3.peg.1580"/>
<dbReference type="InterPro" id="IPR040190">
    <property type="entry name" value="MURQ/GCKR"/>
</dbReference>
<dbReference type="GO" id="GO:0016835">
    <property type="term" value="F:carbon-oxygen lyase activity"/>
    <property type="evidence" value="ECO:0007669"/>
    <property type="project" value="UniProtKB-UniRule"/>
</dbReference>
<dbReference type="AlphaFoldDB" id="A0A0D8J0E2"/>
<dbReference type="HAMAP" id="MF_00068">
    <property type="entry name" value="MurQ"/>
    <property type="match status" value="1"/>
</dbReference>
<comment type="caution">
    <text evidence="5">The sequence shown here is derived from an EMBL/GenBank/DDBJ whole genome shotgun (WGS) entry which is preliminary data.</text>
</comment>
<accession>A0A0W7TU02</accession>
<evidence type="ECO:0000313" key="10">
    <source>
        <dbReference type="Proteomes" id="UP000449193"/>
    </source>
</evidence>
<dbReference type="EMBL" id="JXXK01000007">
    <property type="protein sequence ID" value="KJF40382.1"/>
    <property type="molecule type" value="Genomic_DNA"/>
</dbReference>
<dbReference type="Proteomes" id="UP000449193">
    <property type="component" value="Unassembled WGS sequence"/>
</dbReference>
<dbReference type="UniPathway" id="UPA00342"/>
<dbReference type="GO" id="GO:0009254">
    <property type="term" value="P:peptidoglycan turnover"/>
    <property type="evidence" value="ECO:0007669"/>
    <property type="project" value="TreeGrafter"/>
</dbReference>
<dbReference type="Gene3D" id="1.10.8.1080">
    <property type="match status" value="1"/>
</dbReference>
<dbReference type="GO" id="GO:0097367">
    <property type="term" value="F:carbohydrate derivative binding"/>
    <property type="evidence" value="ECO:0007669"/>
    <property type="project" value="InterPro"/>
</dbReference>
<evidence type="ECO:0000313" key="6">
    <source>
        <dbReference type="EMBL" id="KUE77313.1"/>
    </source>
</evidence>
<keyword evidence="8" id="KW-1185">Reference proteome</keyword>
<dbReference type="EC" id="4.2.1.126" evidence="3"/>
<accession>A0A0D8J0E2</accession>
<keyword evidence="2 3" id="KW-0119">Carbohydrate metabolism</keyword>
<dbReference type="CDD" id="cd05007">
    <property type="entry name" value="SIS_Etherase"/>
    <property type="match status" value="1"/>
</dbReference>
<comment type="miscellaneous">
    <text evidence="3">A lyase-type mechanism (elimination/hydration) is suggested for the cleavage of the lactyl ether bond of MurNAc 6-phosphate, with the formation of an alpha,beta-unsaturated aldehyde intermediate with (E)-stereochemistry, followed by the syn addition of water to give product.</text>
</comment>
<dbReference type="PANTHER" id="PTHR10088">
    <property type="entry name" value="GLUCOKINASE REGULATORY PROTEIN"/>
    <property type="match status" value="1"/>
</dbReference>
<evidence type="ECO:0000256" key="2">
    <source>
        <dbReference type="ARBA" id="ARBA00023277"/>
    </source>
</evidence>
<gene>
    <name evidence="3 5" type="primary">murQ</name>
    <name evidence="6" type="synonym">yfeU</name>
    <name evidence="6" type="ORF">ASJ35_03275</name>
    <name evidence="7" type="ORF">GMD52_00615</name>
    <name evidence="5" type="ORF">TQ39_07030</name>
</gene>
<dbReference type="GeneID" id="42856365"/>
<sequence>MVQIKTIGTEQRNPNTLEIDRADTAEILRLMNEEDKKVAPAVEQVLPQVEKAVDVIYAHMRCGGRLIYCGCGTSGRLGVLDASECPPTFGVEPGLVRGVIAGGPDALTNAAEGAEDHFEDGAKDLQALDFRAQDVLVGIAASGRTPYVLGAMDYARALGAPVIGLTCCPGSAIDAAADIGIAPQPGPEVVTGSTRLKSGTAQKMVLNMLSTAVMVKLGKVYSNLMVDVCASNQKLVARAVSIVCCATGVSPERARGVLDEAGFSAKTAIVMILCGVDAGEAHALLQRVDGQVSAAVLSRPDGVQTDAFVRRL</sequence>
<dbReference type="Gene3D" id="3.40.50.10490">
    <property type="entry name" value="Glucose-6-phosphate isomerase like protein, domain 1"/>
    <property type="match status" value="1"/>
</dbReference>
<dbReference type="NCBIfam" id="TIGR00274">
    <property type="entry name" value="N-acetylmuramic acid 6-phosphate etherase"/>
    <property type="match status" value="1"/>
</dbReference>
<dbReference type="RefSeq" id="WP_050005016.1">
    <property type="nucleotide sequence ID" value="NZ_CAOJUJ010000008.1"/>
</dbReference>
<dbReference type="PANTHER" id="PTHR10088:SF4">
    <property type="entry name" value="GLUCOKINASE REGULATORY PROTEIN"/>
    <property type="match status" value="1"/>
</dbReference>
<keyword evidence="1 3" id="KW-0456">Lyase</keyword>
<dbReference type="InterPro" id="IPR005486">
    <property type="entry name" value="Glucokinase_regulatory_CS"/>
</dbReference>
<dbReference type="Proteomes" id="UP000053433">
    <property type="component" value="Unassembled WGS sequence"/>
</dbReference>
<evidence type="ECO:0000259" key="4">
    <source>
        <dbReference type="PROSITE" id="PS51464"/>
    </source>
</evidence>
<comment type="similarity">
    <text evidence="3">Belongs to the GCKR-like family. MurNAc-6-P etherase subfamily.</text>
</comment>
<evidence type="ECO:0000313" key="5">
    <source>
        <dbReference type="EMBL" id="KJF40382.1"/>
    </source>
</evidence>